<evidence type="ECO:0000256" key="1">
    <source>
        <dbReference type="ARBA" id="ARBA00004651"/>
    </source>
</evidence>
<evidence type="ECO:0000313" key="10">
    <source>
        <dbReference type="Proteomes" id="UP000198908"/>
    </source>
</evidence>
<feature type="transmembrane region" description="Helical" evidence="7">
    <location>
        <begin position="28"/>
        <end position="48"/>
    </location>
</feature>
<keyword evidence="4 7" id="KW-0812">Transmembrane</keyword>
<protein>
    <submittedName>
        <fullName evidence="9">Sulfonate transport system permease protein</fullName>
    </submittedName>
</protein>
<keyword evidence="3" id="KW-1003">Cell membrane</keyword>
<dbReference type="Pfam" id="PF00528">
    <property type="entry name" value="BPD_transp_1"/>
    <property type="match status" value="1"/>
</dbReference>
<feature type="transmembrane region" description="Helical" evidence="7">
    <location>
        <begin position="122"/>
        <end position="142"/>
    </location>
</feature>
<dbReference type="EMBL" id="FMYQ01000002">
    <property type="protein sequence ID" value="SDB91209.1"/>
    <property type="molecule type" value="Genomic_DNA"/>
</dbReference>
<keyword evidence="5 7" id="KW-1133">Transmembrane helix</keyword>
<comment type="subcellular location">
    <subcellularLocation>
        <location evidence="1 7">Cell membrane</location>
        <topology evidence="1 7">Multi-pass membrane protein</topology>
    </subcellularLocation>
</comment>
<dbReference type="PANTHER" id="PTHR30151:SF38">
    <property type="entry name" value="ALIPHATIC SULFONATES TRANSPORT PERMEASE PROTEIN SSUC-RELATED"/>
    <property type="match status" value="1"/>
</dbReference>
<gene>
    <name evidence="9" type="ORF">SAMN05421548_102105</name>
</gene>
<evidence type="ECO:0000256" key="5">
    <source>
        <dbReference type="ARBA" id="ARBA00022989"/>
    </source>
</evidence>
<dbReference type="AlphaFoldDB" id="A0A1G6HA88"/>
<dbReference type="PROSITE" id="PS50928">
    <property type="entry name" value="ABC_TM1"/>
    <property type="match status" value="1"/>
</dbReference>
<evidence type="ECO:0000256" key="6">
    <source>
        <dbReference type="ARBA" id="ARBA00023136"/>
    </source>
</evidence>
<dbReference type="InterPro" id="IPR000515">
    <property type="entry name" value="MetI-like"/>
</dbReference>
<evidence type="ECO:0000313" key="9">
    <source>
        <dbReference type="EMBL" id="SDB91209.1"/>
    </source>
</evidence>
<sequence>MSSIHSLNHVVVKRDAAIHRARVIWRRLSAHATYAISPMLLLSLWAWVAQSGLFPPQILSSPLDVWRDFLMLLESGELQDNLGISMVRLLAGFVVGALPGIAFGIALALSRSVEAYCGWTFATLRQMPTLVMIPMFVLVFGVGETLKIVIVAKATFFPVALATCEAVRALPRAQLEVAQLLKLRGWVLYRRVVLPAVAPGIVTGIRIALSRSWLVLISAELLAADSGVGEMMQLARQSLQTDTVMVCIFIAGAVGFLFDRILRGIERSVLRWQRA</sequence>
<feature type="transmembrane region" description="Helical" evidence="7">
    <location>
        <begin position="243"/>
        <end position="262"/>
    </location>
</feature>
<evidence type="ECO:0000256" key="2">
    <source>
        <dbReference type="ARBA" id="ARBA00022448"/>
    </source>
</evidence>
<evidence type="ECO:0000256" key="3">
    <source>
        <dbReference type="ARBA" id="ARBA00022475"/>
    </source>
</evidence>
<name>A0A1G6HA88_9BURK</name>
<feature type="transmembrane region" description="Helical" evidence="7">
    <location>
        <begin position="89"/>
        <end position="110"/>
    </location>
</feature>
<dbReference type="CDD" id="cd06261">
    <property type="entry name" value="TM_PBP2"/>
    <property type="match status" value="1"/>
</dbReference>
<dbReference type="GO" id="GO:0005886">
    <property type="term" value="C:plasma membrane"/>
    <property type="evidence" value="ECO:0007669"/>
    <property type="project" value="UniProtKB-SubCell"/>
</dbReference>
<keyword evidence="2 7" id="KW-0813">Transport</keyword>
<evidence type="ECO:0000259" key="8">
    <source>
        <dbReference type="PROSITE" id="PS50928"/>
    </source>
</evidence>
<reference evidence="10" key="1">
    <citation type="submission" date="2016-09" db="EMBL/GenBank/DDBJ databases">
        <authorList>
            <person name="Varghese N."/>
            <person name="Submissions S."/>
        </authorList>
    </citation>
    <scope>NUCLEOTIDE SEQUENCE [LARGE SCALE GENOMIC DNA]</scope>
    <source>
        <strain evidence="10">TNe-862</strain>
    </source>
</reference>
<dbReference type="Gene3D" id="1.10.3720.10">
    <property type="entry name" value="MetI-like"/>
    <property type="match status" value="1"/>
</dbReference>
<proteinExistence type="inferred from homology"/>
<dbReference type="InterPro" id="IPR035906">
    <property type="entry name" value="MetI-like_sf"/>
</dbReference>
<keyword evidence="6 7" id="KW-0472">Membrane</keyword>
<dbReference type="PANTHER" id="PTHR30151">
    <property type="entry name" value="ALKANE SULFONATE ABC TRANSPORTER-RELATED, MEMBRANE SUBUNIT"/>
    <property type="match status" value="1"/>
</dbReference>
<evidence type="ECO:0000256" key="4">
    <source>
        <dbReference type="ARBA" id="ARBA00022692"/>
    </source>
</evidence>
<dbReference type="SUPFAM" id="SSF161098">
    <property type="entry name" value="MetI-like"/>
    <property type="match status" value="1"/>
</dbReference>
<dbReference type="STRING" id="416944.SAMN05421548_102105"/>
<dbReference type="RefSeq" id="WP_091994455.1">
    <property type="nucleotide sequence ID" value="NZ_FMYQ01000002.1"/>
</dbReference>
<feature type="domain" description="ABC transmembrane type-1" evidence="8">
    <location>
        <begin position="82"/>
        <end position="262"/>
    </location>
</feature>
<organism evidence="9 10">
    <name type="scientific">Paraburkholderia lycopersici</name>
    <dbReference type="NCBI Taxonomy" id="416944"/>
    <lineage>
        <taxon>Bacteria</taxon>
        <taxon>Pseudomonadati</taxon>
        <taxon>Pseudomonadota</taxon>
        <taxon>Betaproteobacteria</taxon>
        <taxon>Burkholderiales</taxon>
        <taxon>Burkholderiaceae</taxon>
        <taxon>Paraburkholderia</taxon>
    </lineage>
</organism>
<evidence type="ECO:0000256" key="7">
    <source>
        <dbReference type="RuleBase" id="RU363032"/>
    </source>
</evidence>
<comment type="similarity">
    <text evidence="7">Belongs to the binding-protein-dependent transport system permease family.</text>
</comment>
<keyword evidence="10" id="KW-1185">Reference proteome</keyword>
<dbReference type="Proteomes" id="UP000198908">
    <property type="component" value="Unassembled WGS sequence"/>
</dbReference>
<dbReference type="GO" id="GO:0055085">
    <property type="term" value="P:transmembrane transport"/>
    <property type="evidence" value="ECO:0007669"/>
    <property type="project" value="InterPro"/>
</dbReference>
<accession>A0A1G6HA88</accession>
<dbReference type="OrthoDB" id="5298727at2"/>